<feature type="region of interest" description="Leucine repeat II (LRII)" evidence="3">
    <location>
        <begin position="271"/>
        <end position="303"/>
    </location>
</feature>
<proteinExistence type="inferred from homology"/>
<evidence type="ECO:0000256" key="4">
    <source>
        <dbReference type="SAM" id="MobiDB-lite"/>
    </source>
</evidence>
<feature type="region of interest" description="SAW" evidence="3">
    <location>
        <begin position="405"/>
        <end position="481"/>
    </location>
</feature>
<dbReference type="AlphaFoldDB" id="A0AAV1EGZ0"/>
<comment type="similarity">
    <text evidence="3">Belongs to the GRAS family.</text>
</comment>
<keyword evidence="6" id="KW-1185">Reference proteome</keyword>
<reference evidence="5" key="1">
    <citation type="submission" date="2023-03" db="EMBL/GenBank/DDBJ databases">
        <authorList>
            <person name="Julca I."/>
        </authorList>
    </citation>
    <scope>NUCLEOTIDE SEQUENCE</scope>
</reference>
<feature type="compositionally biased region" description="Polar residues" evidence="4">
    <location>
        <begin position="7"/>
        <end position="29"/>
    </location>
</feature>
<evidence type="ECO:0000256" key="2">
    <source>
        <dbReference type="ARBA" id="ARBA00023163"/>
    </source>
</evidence>
<dbReference type="PANTHER" id="PTHR31636">
    <property type="entry name" value="OSJNBA0084A10.13 PROTEIN-RELATED"/>
    <property type="match status" value="1"/>
</dbReference>
<dbReference type="Pfam" id="PF03514">
    <property type="entry name" value="GRAS"/>
    <property type="match status" value="1"/>
</dbReference>
<keyword evidence="1" id="KW-0805">Transcription regulation</keyword>
<dbReference type="PROSITE" id="PS50985">
    <property type="entry name" value="GRAS"/>
    <property type="match status" value="1"/>
</dbReference>
<feature type="region of interest" description="Disordered" evidence="4">
    <location>
        <begin position="1"/>
        <end position="29"/>
    </location>
</feature>
<evidence type="ECO:0000313" key="5">
    <source>
        <dbReference type="EMBL" id="CAI9118978.1"/>
    </source>
</evidence>
<name>A0AAV1EGZ0_OLDCO</name>
<evidence type="ECO:0000256" key="1">
    <source>
        <dbReference type="ARBA" id="ARBA00023015"/>
    </source>
</evidence>
<evidence type="ECO:0000256" key="3">
    <source>
        <dbReference type="PROSITE-ProRule" id="PRU01191"/>
    </source>
</evidence>
<dbReference type="InterPro" id="IPR005202">
    <property type="entry name" value="TF_GRAS"/>
</dbReference>
<dbReference type="Proteomes" id="UP001161247">
    <property type="component" value="Chromosome 9"/>
</dbReference>
<sequence>MDLGSGSMITDLSQISSHNEGPYLPSTSSLDDLMKQQVNTTKGKRLWDGNANATSPFSTVSLMKLAKDRLLRIKSRNFGSGAVSLLLASELEAQSESEVPVEAAEDVELALLLQAAAEKVANQQWVQAQKLLTLCDLSASINGNPVQRVVYYFSEGLRERIVRESGIFVAEEFGEKLKMNKPVDVQQAENRLQPDWMECQQEFAYLAWQSAGIQAILDAVECSKRIHLIDFGIGNGSHWSLIMQSFANRHDCPLEILKITAVGSSKEMLEGVGNQLSSFAKSLQLPFEFLMVISELKDLKQDHFDLQCDEAVAIYSEFRLSTQLVWPNHLEALLQTVRNINPGIMVIMEFEATVNTREFLERFHELLIFCSAVFDSLKHTLEHRPMCRKWMEQVLFRRMIGNMVATEGSQRLFRYERIGFWRELLAKYGMMETEFSSLAVTQADILLKRCNNSSSCRLNLDGKSLIFGWGETSTKSVSAWKFKDH</sequence>
<gene>
    <name evidence="5" type="ORF">OLC1_LOCUS24739</name>
</gene>
<dbReference type="EMBL" id="OX459126">
    <property type="protein sequence ID" value="CAI9118978.1"/>
    <property type="molecule type" value="Genomic_DNA"/>
</dbReference>
<comment type="caution">
    <text evidence="3">Lacks conserved residue(s) required for the propagation of feature annotation.</text>
</comment>
<protein>
    <submittedName>
        <fullName evidence="5">OLC1v1020625C1</fullName>
    </submittedName>
</protein>
<keyword evidence="2" id="KW-0804">Transcription</keyword>
<accession>A0AAV1EGZ0</accession>
<organism evidence="5 6">
    <name type="scientific">Oldenlandia corymbosa var. corymbosa</name>
    <dbReference type="NCBI Taxonomy" id="529605"/>
    <lineage>
        <taxon>Eukaryota</taxon>
        <taxon>Viridiplantae</taxon>
        <taxon>Streptophyta</taxon>
        <taxon>Embryophyta</taxon>
        <taxon>Tracheophyta</taxon>
        <taxon>Spermatophyta</taxon>
        <taxon>Magnoliopsida</taxon>
        <taxon>eudicotyledons</taxon>
        <taxon>Gunneridae</taxon>
        <taxon>Pentapetalae</taxon>
        <taxon>asterids</taxon>
        <taxon>lamiids</taxon>
        <taxon>Gentianales</taxon>
        <taxon>Rubiaceae</taxon>
        <taxon>Rubioideae</taxon>
        <taxon>Spermacoceae</taxon>
        <taxon>Hedyotis-Oldenlandia complex</taxon>
        <taxon>Oldenlandia</taxon>
    </lineage>
</organism>
<evidence type="ECO:0000313" key="6">
    <source>
        <dbReference type="Proteomes" id="UP001161247"/>
    </source>
</evidence>